<organism evidence="2 3">
    <name type="scientific">Endocarpon pusillum (strain Z07020 / HMAS-L-300199)</name>
    <name type="common">Lichen-forming fungus</name>
    <dbReference type="NCBI Taxonomy" id="1263415"/>
    <lineage>
        <taxon>Eukaryota</taxon>
        <taxon>Fungi</taxon>
        <taxon>Dikarya</taxon>
        <taxon>Ascomycota</taxon>
        <taxon>Pezizomycotina</taxon>
        <taxon>Eurotiomycetes</taxon>
        <taxon>Chaetothyriomycetidae</taxon>
        <taxon>Verrucariales</taxon>
        <taxon>Verrucariaceae</taxon>
        <taxon>Endocarpon</taxon>
    </lineage>
</organism>
<dbReference type="EMBL" id="KE721211">
    <property type="protein sequence ID" value="ERF71428.1"/>
    <property type="molecule type" value="Genomic_DNA"/>
</dbReference>
<keyword evidence="3" id="KW-1185">Reference proteome</keyword>
<evidence type="ECO:0000313" key="2">
    <source>
        <dbReference type="EMBL" id="ERF71428.1"/>
    </source>
</evidence>
<dbReference type="RefSeq" id="XP_007802895.1">
    <property type="nucleotide sequence ID" value="XM_007804704.1"/>
</dbReference>
<protein>
    <submittedName>
        <fullName evidence="2">Uncharacterized protein</fullName>
    </submittedName>
</protein>
<dbReference type="OrthoDB" id="10309485at2759"/>
<dbReference type="AlphaFoldDB" id="U1GH30"/>
<sequence length="176" mass="19359">MPVDDLLEWAAETSRHGSGRPSTYTSNKSTDEPPSYTEYRSVVNRPPSPAPRKGRLARWQDVGHCAAACSGRCSVHAAEQEQQEALHAGDSSLRGVAEALQTQHRRHRGNGRPKFQRNDSSQNSHRSSSPMPRTSAGKQRKSRLDLAREALLNGNVTVARAIVAQELERLGIAEDK</sequence>
<proteinExistence type="predicted"/>
<evidence type="ECO:0000313" key="3">
    <source>
        <dbReference type="Proteomes" id="UP000019373"/>
    </source>
</evidence>
<evidence type="ECO:0000256" key="1">
    <source>
        <dbReference type="SAM" id="MobiDB-lite"/>
    </source>
</evidence>
<feature type="compositionally biased region" description="Low complexity" evidence="1">
    <location>
        <begin position="118"/>
        <end position="129"/>
    </location>
</feature>
<dbReference type="Proteomes" id="UP000019373">
    <property type="component" value="Unassembled WGS sequence"/>
</dbReference>
<dbReference type="GeneID" id="19241700"/>
<feature type="compositionally biased region" description="Basic residues" evidence="1">
    <location>
        <begin position="103"/>
        <end position="115"/>
    </location>
</feature>
<feature type="region of interest" description="Disordered" evidence="1">
    <location>
        <begin position="76"/>
        <end position="144"/>
    </location>
</feature>
<gene>
    <name evidence="2" type="ORF">EPUS_06810</name>
</gene>
<feature type="region of interest" description="Disordered" evidence="1">
    <location>
        <begin position="11"/>
        <end position="56"/>
    </location>
</feature>
<reference evidence="3" key="1">
    <citation type="journal article" date="2014" name="BMC Genomics">
        <title>Genome characteristics reveal the impact of lichenization on lichen-forming fungus Endocarpon pusillum Hedwig (Verrucariales, Ascomycota).</title>
        <authorList>
            <person name="Wang Y.-Y."/>
            <person name="Liu B."/>
            <person name="Zhang X.-Y."/>
            <person name="Zhou Q.-M."/>
            <person name="Zhang T."/>
            <person name="Li H."/>
            <person name="Yu Y.-F."/>
            <person name="Zhang X.-L."/>
            <person name="Hao X.-Y."/>
            <person name="Wang M."/>
            <person name="Wang L."/>
            <person name="Wei J.-C."/>
        </authorList>
    </citation>
    <scope>NUCLEOTIDE SEQUENCE [LARGE SCALE GENOMIC DNA]</scope>
    <source>
        <strain evidence="3">Z07020 / HMAS-L-300199</strain>
    </source>
</reference>
<name>U1GH30_ENDPU</name>
<dbReference type="HOGENOM" id="CLU_1525136_0_0_1"/>
<accession>U1GH30</accession>